<dbReference type="EMBL" id="SAUY01000067">
    <property type="protein sequence ID" value="RWR25506.1"/>
    <property type="molecule type" value="Genomic_DNA"/>
</dbReference>
<evidence type="ECO:0000313" key="1">
    <source>
        <dbReference type="EMBL" id="RWR25506.1"/>
    </source>
</evidence>
<reference evidence="1 2" key="1">
    <citation type="submission" date="2019-01" db="EMBL/GenBank/DDBJ databases">
        <title>Sinorhodobacter populi sp. nov. isolated from the symptomatic bark tissue of Populus euramericana canker.</title>
        <authorList>
            <person name="Xu G."/>
        </authorList>
    </citation>
    <scope>NUCLEOTIDE SEQUENCE [LARGE SCALE GENOMIC DNA]</scope>
    <source>
        <strain evidence="1 2">07D10-4-3</strain>
    </source>
</reference>
<reference evidence="1 2" key="2">
    <citation type="submission" date="2019-01" db="EMBL/GenBank/DDBJ databases">
        <authorList>
            <person name="Li Y."/>
        </authorList>
    </citation>
    <scope>NUCLEOTIDE SEQUENCE [LARGE SCALE GENOMIC DNA]</scope>
    <source>
        <strain evidence="1 2">07D10-4-3</strain>
    </source>
</reference>
<organism evidence="1 2">
    <name type="scientific">Paenirhodobacter populi</name>
    <dbReference type="NCBI Taxonomy" id="2306993"/>
    <lineage>
        <taxon>Bacteria</taxon>
        <taxon>Pseudomonadati</taxon>
        <taxon>Pseudomonadota</taxon>
        <taxon>Alphaproteobacteria</taxon>
        <taxon>Rhodobacterales</taxon>
        <taxon>Rhodobacter group</taxon>
        <taxon>Paenirhodobacter</taxon>
    </lineage>
</organism>
<protein>
    <submittedName>
        <fullName evidence="1">Uncharacterized protein</fullName>
    </submittedName>
</protein>
<evidence type="ECO:0000313" key="2">
    <source>
        <dbReference type="Proteomes" id="UP000284451"/>
    </source>
</evidence>
<proteinExistence type="predicted"/>
<accession>A0A443JYE5</accession>
<dbReference type="Proteomes" id="UP000284451">
    <property type="component" value="Unassembled WGS sequence"/>
</dbReference>
<gene>
    <name evidence="1" type="ORF">D2T29_21980</name>
</gene>
<dbReference type="AlphaFoldDB" id="A0A443JYE5"/>
<comment type="caution">
    <text evidence="1">The sequence shown here is derived from an EMBL/GenBank/DDBJ whole genome shotgun (WGS) entry which is preliminary data.</text>
</comment>
<name>A0A443JYE5_9RHOB</name>
<sequence length="126" mass="13429">MQKAPRRAGHGGAINAQSIWADSQRIDNINELVLVAGAGSNHYLRPEQVKVVAGTGVDHNLQSTPAKMVAGACNHLNLQLSQATMIAGSGQETVTVRGRYLTAYLVQTIRSLRETIPQASLLKVSA</sequence>